<keyword evidence="2 5" id="KW-0812">Transmembrane</keyword>
<evidence type="ECO:0000256" key="1">
    <source>
        <dbReference type="ARBA" id="ARBA00004141"/>
    </source>
</evidence>
<organism evidence="7 8">
    <name type="scientific">Georgenia halophila</name>
    <dbReference type="NCBI Taxonomy" id="620889"/>
    <lineage>
        <taxon>Bacteria</taxon>
        <taxon>Bacillati</taxon>
        <taxon>Actinomycetota</taxon>
        <taxon>Actinomycetes</taxon>
        <taxon>Micrococcales</taxon>
        <taxon>Bogoriellaceae</taxon>
        <taxon>Georgenia</taxon>
    </lineage>
</organism>
<protein>
    <submittedName>
        <fullName evidence="7">ABC transporter permease</fullName>
    </submittedName>
</protein>
<evidence type="ECO:0000313" key="7">
    <source>
        <dbReference type="EMBL" id="GAA4434221.1"/>
    </source>
</evidence>
<evidence type="ECO:0000256" key="4">
    <source>
        <dbReference type="ARBA" id="ARBA00023136"/>
    </source>
</evidence>
<feature type="transmembrane region" description="Helical" evidence="5">
    <location>
        <begin position="235"/>
        <end position="256"/>
    </location>
</feature>
<evidence type="ECO:0000259" key="6">
    <source>
        <dbReference type="Pfam" id="PF12698"/>
    </source>
</evidence>
<evidence type="ECO:0000313" key="8">
    <source>
        <dbReference type="Proteomes" id="UP001500622"/>
    </source>
</evidence>
<evidence type="ECO:0000256" key="5">
    <source>
        <dbReference type="SAM" id="Phobius"/>
    </source>
</evidence>
<keyword evidence="4 5" id="KW-0472">Membrane</keyword>
<feature type="domain" description="ABC-2 type transporter transmembrane" evidence="6">
    <location>
        <begin position="42"/>
        <end position="374"/>
    </location>
</feature>
<feature type="transmembrane region" description="Helical" evidence="5">
    <location>
        <begin position="315"/>
        <end position="339"/>
    </location>
</feature>
<accession>A0ABP8LRY1</accession>
<dbReference type="EMBL" id="BAABGN010000028">
    <property type="protein sequence ID" value="GAA4434221.1"/>
    <property type="molecule type" value="Genomic_DNA"/>
</dbReference>
<sequence>MTVTAPEHKTAAPAAESAGAVPRPWLVVAVREVVVKLRDRNFIISTLVSILMIAAGVGISAYFGARTTEHTVGVVGDTGQEIVETADETVVDGDSVTARRYADAAEARAAVEAEEVDVALLPADGSWTVVGLSDVGSDIERLLRDAVAAEVLERNAEEAGTSTEELTAGSDVAVELLEGDAENALLKRIVGFAFAFLFYMAAIVFGMTIATSVLEEKQNRVVEILATAIPIRQLLYGKVVGNSALALAQIALYAVVGLVGLNFTDVVADVGFIVGAAGWFVVFFVVGFFALAAVFGVIGSLASRTEDLNSSTGPVMMVIMAATFIGIFATGTFLTVASFVPIVSSVAMPVRMLGGDVPVWQPIVALLLNLVAAYGLVRFGERIYQRAVLQGGTALSWRQALKLEA</sequence>
<keyword evidence="3 5" id="KW-1133">Transmembrane helix</keyword>
<dbReference type="Pfam" id="PF12698">
    <property type="entry name" value="ABC2_membrane_3"/>
    <property type="match status" value="1"/>
</dbReference>
<feature type="transmembrane region" description="Helical" evidence="5">
    <location>
        <begin position="359"/>
        <end position="377"/>
    </location>
</feature>
<evidence type="ECO:0000256" key="3">
    <source>
        <dbReference type="ARBA" id="ARBA00022989"/>
    </source>
</evidence>
<feature type="transmembrane region" description="Helical" evidence="5">
    <location>
        <begin position="276"/>
        <end position="303"/>
    </location>
</feature>
<proteinExistence type="predicted"/>
<comment type="subcellular location">
    <subcellularLocation>
        <location evidence="1">Membrane</location>
        <topology evidence="1">Multi-pass membrane protein</topology>
    </subcellularLocation>
</comment>
<reference evidence="8" key="1">
    <citation type="journal article" date="2019" name="Int. J. Syst. Evol. Microbiol.">
        <title>The Global Catalogue of Microorganisms (GCM) 10K type strain sequencing project: providing services to taxonomists for standard genome sequencing and annotation.</title>
        <authorList>
            <consortium name="The Broad Institute Genomics Platform"/>
            <consortium name="The Broad Institute Genome Sequencing Center for Infectious Disease"/>
            <person name="Wu L."/>
            <person name="Ma J."/>
        </authorList>
    </citation>
    <scope>NUCLEOTIDE SEQUENCE [LARGE SCALE GENOMIC DNA]</scope>
    <source>
        <strain evidence="8">JCM 17810</strain>
    </source>
</reference>
<gene>
    <name evidence="7" type="ORF">GCM10023169_41560</name>
</gene>
<keyword evidence="8" id="KW-1185">Reference proteome</keyword>
<dbReference type="InterPro" id="IPR013525">
    <property type="entry name" value="ABC2_TM"/>
</dbReference>
<comment type="caution">
    <text evidence="7">The sequence shown here is derived from an EMBL/GenBank/DDBJ whole genome shotgun (WGS) entry which is preliminary data.</text>
</comment>
<feature type="transmembrane region" description="Helical" evidence="5">
    <location>
        <begin position="41"/>
        <end position="63"/>
    </location>
</feature>
<name>A0ABP8LRY1_9MICO</name>
<dbReference type="RefSeq" id="WP_345219205.1">
    <property type="nucleotide sequence ID" value="NZ_BAABGN010000028.1"/>
</dbReference>
<feature type="transmembrane region" description="Helical" evidence="5">
    <location>
        <begin position="189"/>
        <end position="214"/>
    </location>
</feature>
<evidence type="ECO:0000256" key="2">
    <source>
        <dbReference type="ARBA" id="ARBA00022692"/>
    </source>
</evidence>
<dbReference type="Proteomes" id="UP001500622">
    <property type="component" value="Unassembled WGS sequence"/>
</dbReference>